<evidence type="ECO:0000313" key="2">
    <source>
        <dbReference type="Proteomes" id="UP001163823"/>
    </source>
</evidence>
<dbReference type="AlphaFoldDB" id="A0AAD7LMA4"/>
<feature type="non-terminal residue" evidence="1">
    <location>
        <position position="1"/>
    </location>
</feature>
<sequence length="114" mass="13590">CIKSKVKIIFVFQFQMQNCNSLFKGESLKAYFLKVNIRLVRYGDFSSFLQWESQPSKNRNINNEINLNLIGNDASRFNIIICAFYVIENQMYWYFHSLLTMCMNCTSIWNQSRD</sequence>
<keyword evidence="2" id="KW-1185">Reference proteome</keyword>
<reference evidence="1" key="1">
    <citation type="journal article" date="2023" name="Science">
        <title>Elucidation of the pathway for biosynthesis of saponin adjuvants from the soapbark tree.</title>
        <authorList>
            <person name="Reed J."/>
            <person name="Orme A."/>
            <person name="El-Demerdash A."/>
            <person name="Owen C."/>
            <person name="Martin L.B.B."/>
            <person name="Misra R.C."/>
            <person name="Kikuchi S."/>
            <person name="Rejzek M."/>
            <person name="Martin A.C."/>
            <person name="Harkess A."/>
            <person name="Leebens-Mack J."/>
            <person name="Louveau T."/>
            <person name="Stephenson M.J."/>
            <person name="Osbourn A."/>
        </authorList>
    </citation>
    <scope>NUCLEOTIDE SEQUENCE</scope>
    <source>
        <strain evidence="1">S10</strain>
    </source>
</reference>
<dbReference type="KEGG" id="qsa:O6P43_020942"/>
<proteinExistence type="predicted"/>
<organism evidence="1 2">
    <name type="scientific">Quillaja saponaria</name>
    <name type="common">Soap bark tree</name>
    <dbReference type="NCBI Taxonomy" id="32244"/>
    <lineage>
        <taxon>Eukaryota</taxon>
        <taxon>Viridiplantae</taxon>
        <taxon>Streptophyta</taxon>
        <taxon>Embryophyta</taxon>
        <taxon>Tracheophyta</taxon>
        <taxon>Spermatophyta</taxon>
        <taxon>Magnoliopsida</taxon>
        <taxon>eudicotyledons</taxon>
        <taxon>Gunneridae</taxon>
        <taxon>Pentapetalae</taxon>
        <taxon>rosids</taxon>
        <taxon>fabids</taxon>
        <taxon>Fabales</taxon>
        <taxon>Quillajaceae</taxon>
        <taxon>Quillaja</taxon>
    </lineage>
</organism>
<evidence type="ECO:0000313" key="1">
    <source>
        <dbReference type="EMBL" id="KAJ7960512.1"/>
    </source>
</evidence>
<dbReference type="Proteomes" id="UP001163823">
    <property type="component" value="Chromosome 8"/>
</dbReference>
<gene>
    <name evidence="1" type="ORF">O6P43_020942</name>
</gene>
<dbReference type="EMBL" id="JARAOO010000008">
    <property type="protein sequence ID" value="KAJ7960512.1"/>
    <property type="molecule type" value="Genomic_DNA"/>
</dbReference>
<accession>A0AAD7LMA4</accession>
<comment type="caution">
    <text evidence="1">The sequence shown here is derived from an EMBL/GenBank/DDBJ whole genome shotgun (WGS) entry which is preliminary data.</text>
</comment>
<name>A0AAD7LMA4_QUISA</name>
<protein>
    <submittedName>
        <fullName evidence="1">Uncharacterized protein</fullName>
    </submittedName>
</protein>